<dbReference type="Pfam" id="PF11706">
    <property type="entry name" value="zf-CGNR"/>
    <property type="match status" value="1"/>
</dbReference>
<evidence type="ECO:0000259" key="1">
    <source>
        <dbReference type="Pfam" id="PF11706"/>
    </source>
</evidence>
<accession>A0A2T0T777</accession>
<dbReference type="Pfam" id="PF07336">
    <property type="entry name" value="ABATE"/>
    <property type="match status" value="1"/>
</dbReference>
<dbReference type="AlphaFoldDB" id="A0A2T0T777"/>
<feature type="domain" description="Zinc finger CGNR" evidence="1">
    <location>
        <begin position="136"/>
        <end position="179"/>
    </location>
</feature>
<evidence type="ECO:0000313" key="2">
    <source>
        <dbReference type="EMBL" id="PRY41525.1"/>
    </source>
</evidence>
<evidence type="ECO:0000313" key="3">
    <source>
        <dbReference type="Proteomes" id="UP000239494"/>
    </source>
</evidence>
<dbReference type="InterPro" id="IPR010852">
    <property type="entry name" value="ABATE"/>
</dbReference>
<dbReference type="EMBL" id="PVTF01000005">
    <property type="protein sequence ID" value="PRY41525.1"/>
    <property type="molecule type" value="Genomic_DNA"/>
</dbReference>
<dbReference type="PANTHER" id="PTHR35525">
    <property type="entry name" value="BLL6575 PROTEIN"/>
    <property type="match status" value="1"/>
</dbReference>
<dbReference type="RefSeq" id="WP_170155901.1">
    <property type="nucleotide sequence ID" value="NZ_PVTF01000005.1"/>
</dbReference>
<dbReference type="Gene3D" id="1.10.3300.10">
    <property type="entry name" value="Jann2411-like domain"/>
    <property type="match status" value="1"/>
</dbReference>
<dbReference type="InterPro" id="IPR021005">
    <property type="entry name" value="Znf_CGNR"/>
</dbReference>
<comment type="caution">
    <text evidence="2">The sequence shown here is derived from an EMBL/GenBank/DDBJ whole genome shotgun (WGS) entry which is preliminary data.</text>
</comment>
<reference evidence="2 3" key="1">
    <citation type="submission" date="2018-03" db="EMBL/GenBank/DDBJ databases">
        <title>Genomic Encyclopedia of Archaeal and Bacterial Type Strains, Phase II (KMG-II): from individual species to whole genera.</title>
        <authorList>
            <person name="Goeker M."/>
        </authorList>
    </citation>
    <scope>NUCLEOTIDE SEQUENCE [LARGE SCALE GENOMIC DNA]</scope>
    <source>
        <strain evidence="2 3">DSM 44720</strain>
    </source>
</reference>
<dbReference type="SUPFAM" id="SSF160904">
    <property type="entry name" value="Jann2411-like"/>
    <property type="match status" value="1"/>
</dbReference>
<dbReference type="PANTHER" id="PTHR35525:SF3">
    <property type="entry name" value="BLL6575 PROTEIN"/>
    <property type="match status" value="1"/>
</dbReference>
<keyword evidence="3" id="KW-1185">Reference proteome</keyword>
<sequence length="184" mass="19867">MNIGAYDGRAVLTAVDLVNTGEADSGHDDLHDVDRVAELLAHRGWVVAAPLSEADLARLLRHRDTMRKAFDSATEHEVVQLLNRTLTELRALPQLTDHDGDWHWHYAPPGAGIADRVAATTSAALLTLVANGGHDRMRGCSADGCANVFVDLSRNGSRRYCSSTACGNRTHAAAYRARQRATGS</sequence>
<dbReference type="InterPro" id="IPR023286">
    <property type="entry name" value="ABATE_dom_sf"/>
</dbReference>
<protein>
    <submittedName>
        <fullName evidence="2">Putative RNA-binding Zn ribbon-like protein</fullName>
    </submittedName>
</protein>
<dbReference type="Proteomes" id="UP000239494">
    <property type="component" value="Unassembled WGS sequence"/>
</dbReference>
<gene>
    <name evidence="2" type="ORF">CLV43_105283</name>
</gene>
<name>A0A2T0T777_9PSEU</name>
<proteinExistence type="predicted"/>
<organism evidence="2 3">
    <name type="scientific">Umezawaea tangerina</name>
    <dbReference type="NCBI Taxonomy" id="84725"/>
    <lineage>
        <taxon>Bacteria</taxon>
        <taxon>Bacillati</taxon>
        <taxon>Actinomycetota</taxon>
        <taxon>Actinomycetes</taxon>
        <taxon>Pseudonocardiales</taxon>
        <taxon>Pseudonocardiaceae</taxon>
        <taxon>Umezawaea</taxon>
    </lineage>
</organism>